<protein>
    <submittedName>
        <fullName evidence="2">p87/VP80</fullName>
    </submittedName>
</protein>
<feature type="compositionally biased region" description="Basic residues" evidence="1">
    <location>
        <begin position="195"/>
        <end position="204"/>
    </location>
</feature>
<proteinExistence type="predicted"/>
<feature type="region of interest" description="Disordered" evidence="1">
    <location>
        <begin position="139"/>
        <end position="215"/>
    </location>
</feature>
<evidence type="ECO:0000313" key="2">
    <source>
        <dbReference type="EMBL" id="ACE77047.1"/>
    </source>
</evidence>
<dbReference type="EMBL" id="EU732665">
    <property type="protein sequence ID" value="ACE77047.1"/>
    <property type="molecule type" value="Genomic_DNA"/>
</dbReference>
<evidence type="ECO:0000256" key="1">
    <source>
        <dbReference type="SAM" id="MobiDB-lite"/>
    </source>
</evidence>
<reference evidence="2" key="1">
    <citation type="submission" date="2008-05" db="EMBL/GenBank/DDBJ databases">
        <title>Sequence analysis of the PstI-G fragment of the Ophiusa disjungens nucleopolyhedrovirus.</title>
        <authorList>
            <person name="Chang R.L."/>
            <person name="Lin T."/>
            <person name="Zhang Y.H."/>
            <person name="Zhang Q."/>
        </authorList>
    </citation>
    <scope>NUCLEOTIDE SEQUENCE</scope>
    <source>
        <strain evidence="2">OdMNPV-SCAU</strain>
    </source>
</reference>
<feature type="compositionally biased region" description="Low complexity" evidence="1">
    <location>
        <begin position="175"/>
        <end position="192"/>
    </location>
</feature>
<dbReference type="Pfam" id="PF07267">
    <property type="entry name" value="Nucleo_P87"/>
    <property type="match status" value="1"/>
</dbReference>
<feature type="compositionally biased region" description="Basic and acidic residues" evidence="1">
    <location>
        <begin position="150"/>
        <end position="161"/>
    </location>
</feature>
<accession>B3VCD0</accession>
<name>B3VCD0_9ABAC</name>
<feature type="non-terminal residue" evidence="2">
    <location>
        <position position="1"/>
    </location>
</feature>
<dbReference type="GO" id="GO:0019028">
    <property type="term" value="C:viral capsid"/>
    <property type="evidence" value="ECO:0007669"/>
    <property type="project" value="InterPro"/>
</dbReference>
<sequence>QFIAEYELLGGIVKCGTDYDYLVNRLDYKVLQKQPYHVVEAANAIIKAILENRIPPAGIINSQQDYASVDDANLRDLFTYYLDHNAILLENNQLNNEHEGDEREGESQIVPNDEPTYDEPTYDEPMYSEVVDSVGRASETVDDAGQVNDRVNDDGKVHDDGTANENTTSNKHRLSSSSSDDNDVVVNRSTNTMRERKRTRKRPKPIAPPTATTNNADRRYIDNLRDMYSYNTQLPKKLEIIYKSLPDNMDSLMISCPTTGINDSQLNINNFHNKINLLNKINLSPISETIYLFKLLEPLAYYSTSDEATIKVIWFISAASKYFVNASYKFYELRDSLAALFDDPDRVALFMVNYNFIWLYKQFIGTLTSLPVTKYRSEQILQAAHVHDKIVQKHYDRIRYAFNERKLYSGPIDPVVKVMIGSFEDIV</sequence>
<organism evidence="2">
    <name type="scientific">Ophiusa disjungens nucleopolyhedrovirus</name>
    <dbReference type="NCBI Taxonomy" id="521523"/>
    <lineage>
        <taxon>Viruses</taxon>
        <taxon>Viruses incertae sedis</taxon>
        <taxon>Naldaviricetes</taxon>
        <taxon>Lefavirales</taxon>
        <taxon>Baculoviridae</taxon>
        <taxon>Alphabaculovirus</taxon>
    </lineage>
</organism>
<feature type="region of interest" description="Disordered" evidence="1">
    <location>
        <begin position="97"/>
        <end position="123"/>
    </location>
</feature>
<dbReference type="InterPro" id="IPR009893">
    <property type="entry name" value="Nucleo_P80/P87"/>
</dbReference>